<proteinExistence type="predicted"/>
<dbReference type="SUPFAM" id="SSF56672">
    <property type="entry name" value="DNA/RNA polymerases"/>
    <property type="match status" value="1"/>
</dbReference>
<accession>A0A833WBC8</accession>
<keyword evidence="1" id="KW-0645">Protease</keyword>
<feature type="domain" description="Reverse transcriptase Ty1/copia-type" evidence="3">
    <location>
        <begin position="682"/>
        <end position="827"/>
    </location>
</feature>
<sequence length="963" mass="107463">MADIYNSVEMSLKEGESNSKFFHAALKLKRNRRMLQKIMKLDDGTMLIAPLRSYMKRRFYGINSKDIVEIRARSDGLSLCAKMNINQIEVEIDSKLVGHQLYGHVDGSRPMPPSSIDNAPNPEHAKWVLQDKLIMSTLNASLSDSVLGQVLDCLGTEYESLVTSLTTCVDTISSRQLYSYLLNHESRISYQTHNLLANTFLAAHNTTSYSPSPQLSRAPSHGGRCGRGRGSFTPRPFSPQFNTASPRPDTCPQCQVCQKFGHTALTCYHRLTTPYPAPSSSPLTANNTYLSTPSPNTTTWYLDTTASHHFTSEFNNLNLKSTPYQGPDQVFIEDGSSLPIHHLGSAQISTTSGNFFLHNLLHVPSISRNLLSIRQFCSDNKVFFEFHSDLFLVKDSCSREVLLQGHVEDGLYAFQSSAVTSSPPHAFLGVRTSAQLWQSRLGHPSPHTTFILRHFNLPFTSSTSINNCLACCNAKAHVLPHPPTSSRSTRPFELLFLDVWGPAPEPSMNGMRYYLSLVDDYSKYVCTSHINSQSSLSSVAASSSLPYIASQLEFVDLPSSSHGQLPLSSTHPMVTRSKTHTMCPRRRNDGTIPWPSSQPSGSFTTSMIPRKSSSLSVPKESTSFSEASKHAEWRTATATEFDALLHNQTWDLVPTSLTYNLLGSKWVLKSKCRADGSLERGKNAFLHGDLEEAVYMKQPPGFVNPDFSAHVCKLKTGFLSDKLLNLGFTCSTSYSSLFIMPTASDCLYLLIYVDDILVTGSSSTLIADFISSLKQYFPIKDLGFLNYFLGIEVSRTQSSLCLSQSKYIDDLLIRTHMHDSKPVNTPMSITKLTALDGPTFDDPHWYRSVVGNLQYLAFTRPDISFAVNHVCQYMHSPRLPHWKAVKRILRYLNQIADIVTKPLSAPRFAQHRSSLTIVPVMLGSWRDIKAVELLKDLLQQPSRSKKKIQKDLDCNQLNDVSQS</sequence>
<dbReference type="GO" id="GO:0003676">
    <property type="term" value="F:nucleic acid binding"/>
    <property type="evidence" value="ECO:0007669"/>
    <property type="project" value="InterPro"/>
</dbReference>
<name>A0A833WBC8_JUGRE</name>
<dbReference type="Gene3D" id="3.30.420.10">
    <property type="entry name" value="Ribonuclease H-like superfamily/Ribonuclease H"/>
    <property type="match status" value="1"/>
</dbReference>
<evidence type="ECO:0000259" key="4">
    <source>
        <dbReference type="Pfam" id="PF22936"/>
    </source>
</evidence>
<evidence type="ECO:0000256" key="1">
    <source>
        <dbReference type="ARBA" id="ARBA00022750"/>
    </source>
</evidence>
<organism evidence="5 6">
    <name type="scientific">Juglans regia</name>
    <name type="common">English walnut</name>
    <dbReference type="NCBI Taxonomy" id="51240"/>
    <lineage>
        <taxon>Eukaryota</taxon>
        <taxon>Viridiplantae</taxon>
        <taxon>Streptophyta</taxon>
        <taxon>Embryophyta</taxon>
        <taxon>Tracheophyta</taxon>
        <taxon>Spermatophyta</taxon>
        <taxon>Magnoliopsida</taxon>
        <taxon>eudicotyledons</taxon>
        <taxon>Gunneridae</taxon>
        <taxon>Pentapetalae</taxon>
        <taxon>rosids</taxon>
        <taxon>fabids</taxon>
        <taxon>Fagales</taxon>
        <taxon>Juglandaceae</taxon>
        <taxon>Juglans</taxon>
    </lineage>
</organism>
<reference evidence="5" key="2">
    <citation type="submission" date="2020-03" db="EMBL/GenBank/DDBJ databases">
        <title>Walnut 2.0.</title>
        <authorList>
            <person name="Marrano A."/>
            <person name="Britton M."/>
            <person name="Zimin A.V."/>
            <person name="Zaini P.A."/>
            <person name="Workman R."/>
            <person name="Puiu D."/>
            <person name="Bianco L."/>
            <person name="Allen B.J."/>
            <person name="Troggio M."/>
            <person name="Leslie C.A."/>
            <person name="Timp W."/>
            <person name="Dendekar A."/>
            <person name="Salzberg S.L."/>
            <person name="Neale D.B."/>
        </authorList>
    </citation>
    <scope>NUCLEOTIDE SEQUENCE</scope>
    <source>
        <tissue evidence="5">Leaves</tissue>
    </source>
</reference>
<dbReference type="InterPro" id="IPR012337">
    <property type="entry name" value="RNaseH-like_sf"/>
</dbReference>
<feature type="domain" description="Retrovirus-related Pol polyprotein from transposon TNT 1-94-like beta-barrel" evidence="4">
    <location>
        <begin position="300"/>
        <end position="377"/>
    </location>
</feature>
<feature type="region of interest" description="Disordered" evidence="2">
    <location>
        <begin position="211"/>
        <end position="244"/>
    </location>
</feature>
<evidence type="ECO:0000313" key="6">
    <source>
        <dbReference type="Proteomes" id="UP000619265"/>
    </source>
</evidence>
<dbReference type="InterPro" id="IPR036397">
    <property type="entry name" value="RNaseH_sf"/>
</dbReference>
<gene>
    <name evidence="5" type="ORF">F2P56_034970</name>
</gene>
<dbReference type="AlphaFoldDB" id="A0A833WBC8"/>
<dbReference type="Pfam" id="PF07727">
    <property type="entry name" value="RVT_2"/>
    <property type="match status" value="1"/>
</dbReference>
<dbReference type="InterPro" id="IPR054722">
    <property type="entry name" value="PolX-like_BBD"/>
</dbReference>
<protein>
    <recommendedName>
        <fullName evidence="7">Reverse transcriptase Ty1/copia-type domain-containing protein</fullName>
    </recommendedName>
</protein>
<dbReference type="InterPro" id="IPR013103">
    <property type="entry name" value="RVT_2"/>
</dbReference>
<feature type="compositionally biased region" description="Polar residues" evidence="2">
    <location>
        <begin position="594"/>
        <end position="619"/>
    </location>
</feature>
<dbReference type="Proteomes" id="UP000619265">
    <property type="component" value="Unassembled WGS sequence"/>
</dbReference>
<dbReference type="Pfam" id="PF22936">
    <property type="entry name" value="Pol_BBD"/>
    <property type="match status" value="1"/>
</dbReference>
<dbReference type="Gramene" id="Jr16_01580_p1">
    <property type="protein sequence ID" value="cds.Jr16_01580_p1"/>
    <property type="gene ID" value="Jr16_01580"/>
</dbReference>
<dbReference type="GO" id="GO:0004190">
    <property type="term" value="F:aspartic-type endopeptidase activity"/>
    <property type="evidence" value="ECO:0007669"/>
    <property type="project" value="UniProtKB-KW"/>
</dbReference>
<feature type="region of interest" description="Disordered" evidence="2">
    <location>
        <begin position="565"/>
        <end position="619"/>
    </location>
</feature>
<keyword evidence="1" id="KW-0064">Aspartyl protease</keyword>
<evidence type="ECO:0000259" key="3">
    <source>
        <dbReference type="Pfam" id="PF07727"/>
    </source>
</evidence>
<keyword evidence="1" id="KW-0378">Hydrolase</keyword>
<comment type="caution">
    <text evidence="5">The sequence shown here is derived from an EMBL/GenBank/DDBJ whole genome shotgun (WGS) entry which is preliminary data.</text>
</comment>
<evidence type="ECO:0000256" key="2">
    <source>
        <dbReference type="SAM" id="MobiDB-lite"/>
    </source>
</evidence>
<dbReference type="SUPFAM" id="SSF53098">
    <property type="entry name" value="Ribonuclease H-like"/>
    <property type="match status" value="1"/>
</dbReference>
<dbReference type="PANTHER" id="PTHR47481:SF10">
    <property type="entry name" value="COPIA-LIKE POLYPROTEIN_RETROTRANSPOSON"/>
    <property type="match status" value="1"/>
</dbReference>
<dbReference type="InterPro" id="IPR043502">
    <property type="entry name" value="DNA/RNA_pol_sf"/>
</dbReference>
<reference evidence="5" key="1">
    <citation type="submission" date="2015-10" db="EMBL/GenBank/DDBJ databases">
        <authorList>
            <person name="Martinez-Garcia P.J."/>
            <person name="Crepeau M.W."/>
            <person name="Puiu D."/>
            <person name="Gonzalez-Ibeas D."/>
            <person name="Whalen J."/>
            <person name="Stevens K."/>
            <person name="Paul R."/>
            <person name="Butterfield T."/>
            <person name="Britton M."/>
            <person name="Reagan R."/>
            <person name="Chakraborty S."/>
            <person name="Walawage S.L."/>
            <person name="Vasquez-Gross H.A."/>
            <person name="Cardeno C."/>
            <person name="Famula R."/>
            <person name="Pratt K."/>
            <person name="Kuruganti S."/>
            <person name="Aradhya M.K."/>
            <person name="Leslie C.A."/>
            <person name="Dandekar A.M."/>
            <person name="Salzberg S.L."/>
            <person name="Wegrzyn J.L."/>
            <person name="Langley C.H."/>
            <person name="Neale D.B."/>
        </authorList>
    </citation>
    <scope>NUCLEOTIDE SEQUENCE</scope>
    <source>
        <tissue evidence="5">Leaves</tissue>
    </source>
</reference>
<evidence type="ECO:0000313" key="5">
    <source>
        <dbReference type="EMBL" id="KAF5442298.1"/>
    </source>
</evidence>
<dbReference type="EMBL" id="LIHL02000016">
    <property type="protein sequence ID" value="KAF5442298.1"/>
    <property type="molecule type" value="Genomic_DNA"/>
</dbReference>
<dbReference type="PANTHER" id="PTHR47481">
    <property type="match status" value="1"/>
</dbReference>
<evidence type="ECO:0008006" key="7">
    <source>
        <dbReference type="Google" id="ProtNLM"/>
    </source>
</evidence>